<sequence>MKTFKLLFVALALVFSSTIFAAEIPSEEDRSNSPISYEIEKMLADSNLIIENDFLITVVFKVNSEKRIELKSIESSNEAVNAFLEKRLKNRKLHGDDWFAEKLYELPVRVRAMR</sequence>
<evidence type="ECO:0000256" key="1">
    <source>
        <dbReference type="SAM" id="SignalP"/>
    </source>
</evidence>
<dbReference type="RefSeq" id="WP_093113730.1">
    <property type="nucleotide sequence ID" value="NZ_FNGG01000006.1"/>
</dbReference>
<evidence type="ECO:0000313" key="2">
    <source>
        <dbReference type="EMBL" id="SEF05592.1"/>
    </source>
</evidence>
<reference evidence="2 3" key="1">
    <citation type="submission" date="2016-10" db="EMBL/GenBank/DDBJ databases">
        <authorList>
            <person name="de Groot N.N."/>
        </authorList>
    </citation>
    <scope>NUCLEOTIDE SEQUENCE [LARGE SCALE GENOMIC DNA]</scope>
    <source>
        <strain evidence="2 3">DSM 23553</strain>
    </source>
</reference>
<name>A0A1H5NVB9_9FLAO</name>
<dbReference type="OrthoDB" id="1376285at2"/>
<protein>
    <submittedName>
        <fullName evidence="2">Uncharacterized protein</fullName>
    </submittedName>
</protein>
<accession>A0A1H5NVB9</accession>
<dbReference type="EMBL" id="FNUG01000006">
    <property type="protein sequence ID" value="SEF05592.1"/>
    <property type="molecule type" value="Genomic_DNA"/>
</dbReference>
<organism evidence="2 3">
    <name type="scientific">Salinimicrobium catena</name>
    <dbReference type="NCBI Taxonomy" id="390640"/>
    <lineage>
        <taxon>Bacteria</taxon>
        <taxon>Pseudomonadati</taxon>
        <taxon>Bacteroidota</taxon>
        <taxon>Flavobacteriia</taxon>
        <taxon>Flavobacteriales</taxon>
        <taxon>Flavobacteriaceae</taxon>
        <taxon>Salinimicrobium</taxon>
    </lineage>
</organism>
<dbReference type="AlphaFoldDB" id="A0A1H5NVB9"/>
<dbReference type="Proteomes" id="UP000199448">
    <property type="component" value="Unassembled WGS sequence"/>
</dbReference>
<dbReference type="STRING" id="390640.SAMN04488034_10653"/>
<feature type="chain" id="PRO_5011720074" evidence="1">
    <location>
        <begin position="22"/>
        <end position="114"/>
    </location>
</feature>
<keyword evidence="1" id="KW-0732">Signal</keyword>
<gene>
    <name evidence="2" type="ORF">SAMN04488034_10653</name>
</gene>
<proteinExistence type="predicted"/>
<evidence type="ECO:0000313" key="3">
    <source>
        <dbReference type="Proteomes" id="UP000199448"/>
    </source>
</evidence>
<feature type="signal peptide" evidence="1">
    <location>
        <begin position="1"/>
        <end position="21"/>
    </location>
</feature>
<keyword evidence="3" id="KW-1185">Reference proteome</keyword>